<dbReference type="AlphaFoldDB" id="F3KLU0"/>
<accession>F3KLU0</accession>
<dbReference type="EMBL" id="AEGP01000050">
    <property type="protein sequence ID" value="EGG41674.1"/>
    <property type="molecule type" value="Genomic_DNA"/>
</dbReference>
<name>F3KLU0_9ARCH</name>
<protein>
    <submittedName>
        <fullName evidence="1">Uncharacterized protein</fullName>
    </submittedName>
</protein>
<dbReference type="Proteomes" id="UP000004348">
    <property type="component" value="Chromosome"/>
</dbReference>
<organism evidence="1">
    <name type="scientific">Candidatus Nitrosarchaeum limnium SFB1</name>
    <dbReference type="NCBI Taxonomy" id="886738"/>
    <lineage>
        <taxon>Archaea</taxon>
        <taxon>Nitrososphaerota</taxon>
        <taxon>Nitrososphaeria</taxon>
        <taxon>Nitrosopumilales</taxon>
        <taxon>Nitrosopumilaceae</taxon>
        <taxon>Nitrosarchaeum</taxon>
    </lineage>
</organism>
<dbReference type="HOGENOM" id="CLU_1987517_0_0_2"/>
<evidence type="ECO:0000313" key="1">
    <source>
        <dbReference type="EMBL" id="EGG41674.1"/>
    </source>
</evidence>
<proteinExistence type="predicted"/>
<gene>
    <name evidence="1" type="ORF">Nlim_1473</name>
</gene>
<sequence length="125" mass="15131">MVSKEFEERFFKFCTENKIIWDEKQRRWNKPFHPKIKNIWVQSDTGNFLNSIRPKERGYYDSKFLGWELGAIKKEYCFWCGRIIDETRKNDPRSETVKFCNPAHRRAFGKVKSDQEKLGKIFSLK</sequence>
<comment type="caution">
    <text evidence="1">The sequence shown here is derived from an EMBL/GenBank/DDBJ whole genome shotgun (WGS) entry which is preliminary data.</text>
</comment>
<reference evidence="1" key="1">
    <citation type="journal article" date="2011" name="PLoS ONE">
        <title>Genome of a low-salinity ammonia-oxidizing archaeon determined by single-cell and metagenomic analysis.</title>
        <authorList>
            <person name="Blainey P.C."/>
            <person name="Mosier A.C."/>
            <person name="Potanina A."/>
            <person name="Francis C.A."/>
            <person name="Quake S.R."/>
        </authorList>
    </citation>
    <scope>NUCLEOTIDE SEQUENCE [LARGE SCALE GENOMIC DNA]</scope>
    <source>
        <strain evidence="1">SFB1</strain>
    </source>
</reference>